<dbReference type="InterPro" id="IPR036280">
    <property type="entry name" value="Multihaem_cyt_sf"/>
</dbReference>
<dbReference type="PANTHER" id="PTHR19372">
    <property type="entry name" value="SULFITE REDUCTASE"/>
    <property type="match status" value="1"/>
</dbReference>
<comment type="caution">
    <text evidence="4">The sequence shown here is derived from an EMBL/GenBank/DDBJ whole genome shotgun (WGS) entry which is preliminary data.</text>
</comment>
<dbReference type="EMBL" id="QWKH01000006">
    <property type="protein sequence ID" value="NBI33775.1"/>
    <property type="molecule type" value="Genomic_DNA"/>
</dbReference>
<protein>
    <recommendedName>
        <fullName evidence="3">Oxidoreductase molybdopterin-binding domain-containing protein</fullName>
    </recommendedName>
</protein>
<organism evidence="4">
    <name type="scientific">Muribaculaceae bacterium Z82</name>
    <dbReference type="NCBI Taxonomy" id="2304548"/>
    <lineage>
        <taxon>Bacteria</taxon>
        <taxon>Pseudomonadati</taxon>
        <taxon>Bacteroidota</taxon>
        <taxon>Bacteroidia</taxon>
        <taxon>Bacteroidales</taxon>
        <taxon>Muribaculaceae</taxon>
    </lineage>
</organism>
<dbReference type="GO" id="GO:0006790">
    <property type="term" value="P:sulfur compound metabolic process"/>
    <property type="evidence" value="ECO:0007669"/>
    <property type="project" value="TreeGrafter"/>
</dbReference>
<evidence type="ECO:0000259" key="3">
    <source>
        <dbReference type="Pfam" id="PF00174"/>
    </source>
</evidence>
<dbReference type="SUPFAM" id="SSF81296">
    <property type="entry name" value="E set domains"/>
    <property type="match status" value="1"/>
</dbReference>
<gene>
    <name evidence="4" type="ORF">D1639_01735</name>
</gene>
<keyword evidence="2" id="KW-0732">Signal</keyword>
<feature type="domain" description="Oxidoreductase molybdopterin-binding" evidence="3">
    <location>
        <begin position="262"/>
        <end position="410"/>
    </location>
</feature>
<dbReference type="PROSITE" id="PS51257">
    <property type="entry name" value="PROKAR_LIPOPROTEIN"/>
    <property type="match status" value="1"/>
</dbReference>
<dbReference type="Pfam" id="PF00174">
    <property type="entry name" value="Oxidored_molyb"/>
    <property type="match status" value="1"/>
</dbReference>
<dbReference type="InterPro" id="IPR014756">
    <property type="entry name" value="Ig_E-set"/>
</dbReference>
<dbReference type="GO" id="GO:0008482">
    <property type="term" value="F:sulfite oxidase activity"/>
    <property type="evidence" value="ECO:0007669"/>
    <property type="project" value="TreeGrafter"/>
</dbReference>
<feature type="signal peptide" evidence="2">
    <location>
        <begin position="1"/>
        <end position="33"/>
    </location>
</feature>
<name>A0A7C9JPI6_9BACT</name>
<dbReference type="AlphaFoldDB" id="A0A7C9JPI6"/>
<dbReference type="SUPFAM" id="SSF48695">
    <property type="entry name" value="Multiheme cytochromes"/>
    <property type="match status" value="1"/>
</dbReference>
<dbReference type="PANTHER" id="PTHR19372:SF7">
    <property type="entry name" value="SULFITE OXIDASE, MITOCHONDRIAL"/>
    <property type="match status" value="1"/>
</dbReference>
<accession>A0A7C9JPI6</accession>
<dbReference type="SUPFAM" id="SSF56524">
    <property type="entry name" value="Oxidoreductase molybdopterin-binding domain"/>
    <property type="match status" value="1"/>
</dbReference>
<dbReference type="GO" id="GO:0043546">
    <property type="term" value="F:molybdopterin cofactor binding"/>
    <property type="evidence" value="ECO:0007669"/>
    <property type="project" value="TreeGrafter"/>
</dbReference>
<feature type="region of interest" description="Disordered" evidence="1">
    <location>
        <begin position="39"/>
        <end position="64"/>
    </location>
</feature>
<sequence length="543" mass="58828">MRKAQEARRPWSARRFATVALAGVMVASVVALAACSPAPSNSVSKDAPEPVASVEEPAAVSDDAAAADDTASKLESMGYSNFLNNDSGDYATNFYTEGFVNAGNRGCNACHDDLWETIKDLSPIQHLASSKPGYGQKADWTDCSFCHSGGAALGGVWLRDPIHIAHLSNEMFVKELNGNCFSCHALDGEGNYQIWDYYKHSDQMGGYKQAGADGTMGWVAGRTWETDTIGGVTVARDMAMDVKMDQEPSAREDMYQASNYVIPELDAADWTLTITGTNNDRTFTYEDLKALPQTEMTIAMMCGANGVGSYQIGNVVVKGVLLKDLIEACGGVQDGIISVGPNAADGWRFPSPMLTYDLQSMLDQNAILMMERWGEPLTVEEGFPVALATPGTPAGGWSKWLTGIDFSEQQGLPDTGAMFTTPEYIETPSAPGATSYGSMINSGWFNPANDGEVFKAGQPIELEGYAYVWAFGDRKLDQIAFSSDYGTTWTVVDVPDDFDPVQWTHWTATWTPDEPGTYELYVCAVSEAKGWQQYPSAITVVVE</sequence>
<feature type="chain" id="PRO_5028955997" description="Oxidoreductase molybdopterin-binding domain-containing protein" evidence="2">
    <location>
        <begin position="34"/>
        <end position="543"/>
    </location>
</feature>
<dbReference type="Gene3D" id="2.60.40.650">
    <property type="match status" value="1"/>
</dbReference>
<dbReference type="InterPro" id="IPR000572">
    <property type="entry name" value="OxRdtase_Mopterin-bd_dom"/>
</dbReference>
<evidence type="ECO:0000313" key="4">
    <source>
        <dbReference type="EMBL" id="NBI33775.1"/>
    </source>
</evidence>
<evidence type="ECO:0000256" key="1">
    <source>
        <dbReference type="SAM" id="MobiDB-lite"/>
    </source>
</evidence>
<reference evidence="4" key="1">
    <citation type="submission" date="2018-08" db="EMBL/GenBank/DDBJ databases">
        <title>Murine metabolic-syndrome-specific gut microbial biobank.</title>
        <authorList>
            <person name="Liu C."/>
        </authorList>
    </citation>
    <scope>NUCLEOTIDE SEQUENCE [LARGE SCALE GENOMIC DNA]</scope>
    <source>
        <strain evidence="4">Z82</strain>
    </source>
</reference>
<evidence type="ECO:0000256" key="2">
    <source>
        <dbReference type="SAM" id="SignalP"/>
    </source>
</evidence>
<dbReference type="GO" id="GO:0020037">
    <property type="term" value="F:heme binding"/>
    <property type="evidence" value="ECO:0007669"/>
    <property type="project" value="TreeGrafter"/>
</dbReference>
<dbReference type="InterPro" id="IPR036374">
    <property type="entry name" value="OxRdtase_Mopterin-bd_sf"/>
</dbReference>
<proteinExistence type="predicted"/>
<dbReference type="Gene3D" id="3.90.420.10">
    <property type="entry name" value="Oxidoreductase, molybdopterin-binding domain"/>
    <property type="match status" value="1"/>
</dbReference>